<proteinExistence type="predicted"/>
<sequence>MRRCPGGKPVPWWWDGAPALRVGGANRVARSVAAGVGAVALPP</sequence>
<accession>A0A6J4JJ01</accession>
<evidence type="ECO:0000313" key="1">
    <source>
        <dbReference type="EMBL" id="CAA9277834.1"/>
    </source>
</evidence>
<reference evidence="1" key="1">
    <citation type="submission" date="2020-02" db="EMBL/GenBank/DDBJ databases">
        <authorList>
            <person name="Meier V. D."/>
        </authorList>
    </citation>
    <scope>NUCLEOTIDE SEQUENCE</scope>
    <source>
        <strain evidence="1">AVDCRST_MAG83</strain>
    </source>
</reference>
<protein>
    <submittedName>
        <fullName evidence="1">Uncharacterized protein</fullName>
    </submittedName>
</protein>
<gene>
    <name evidence="1" type="ORF">AVDCRST_MAG83-3663</name>
</gene>
<name>A0A6J4JJ01_9MICC</name>
<organism evidence="1">
    <name type="scientific">uncultured Arthrobacter sp</name>
    <dbReference type="NCBI Taxonomy" id="114050"/>
    <lineage>
        <taxon>Bacteria</taxon>
        <taxon>Bacillati</taxon>
        <taxon>Actinomycetota</taxon>
        <taxon>Actinomycetes</taxon>
        <taxon>Micrococcales</taxon>
        <taxon>Micrococcaceae</taxon>
        <taxon>Arthrobacter</taxon>
        <taxon>environmental samples</taxon>
    </lineage>
</organism>
<dbReference type="AlphaFoldDB" id="A0A6J4JJ01"/>
<dbReference type="EMBL" id="CADCTE010000199">
    <property type="protein sequence ID" value="CAA9277834.1"/>
    <property type="molecule type" value="Genomic_DNA"/>
</dbReference>